<dbReference type="CDD" id="cd11033">
    <property type="entry name" value="CYP142-like"/>
    <property type="match status" value="1"/>
</dbReference>
<dbReference type="GO" id="GO:0020037">
    <property type="term" value="F:heme binding"/>
    <property type="evidence" value="ECO:0007669"/>
    <property type="project" value="InterPro"/>
</dbReference>
<evidence type="ECO:0000256" key="4">
    <source>
        <dbReference type="ARBA" id="ARBA00023002"/>
    </source>
</evidence>
<dbReference type="InterPro" id="IPR017972">
    <property type="entry name" value="Cyt_P450_CS"/>
</dbReference>
<evidence type="ECO:0000313" key="9">
    <source>
        <dbReference type="Proteomes" id="UP000019141"/>
    </source>
</evidence>
<dbReference type="Proteomes" id="UP000019141">
    <property type="component" value="Unassembled WGS sequence"/>
</dbReference>
<evidence type="ECO:0008006" key="10">
    <source>
        <dbReference type="Google" id="ProtNLM"/>
    </source>
</evidence>
<dbReference type="PRINTS" id="PR00385">
    <property type="entry name" value="P450"/>
</dbReference>
<comment type="similarity">
    <text evidence="1 7">Belongs to the cytochrome P450 family.</text>
</comment>
<dbReference type="PANTHER" id="PTHR46696:SF4">
    <property type="entry name" value="BIOTIN BIOSYNTHESIS CYTOCHROME P450"/>
    <property type="match status" value="1"/>
</dbReference>
<dbReference type="GO" id="GO:0006707">
    <property type="term" value="P:cholesterol catabolic process"/>
    <property type="evidence" value="ECO:0007669"/>
    <property type="project" value="TreeGrafter"/>
</dbReference>
<dbReference type="SUPFAM" id="SSF48264">
    <property type="entry name" value="Cytochrome P450"/>
    <property type="match status" value="1"/>
</dbReference>
<proteinExistence type="inferred from homology"/>
<name>W4LEA8_ENTF1</name>
<keyword evidence="2 7" id="KW-0349">Heme</keyword>
<keyword evidence="3 7" id="KW-0479">Metal-binding</keyword>
<reference evidence="8 9" key="1">
    <citation type="journal article" date="2014" name="Nature">
        <title>An environmental bacterial taxon with a large and distinct metabolic repertoire.</title>
        <authorList>
            <person name="Wilson M.C."/>
            <person name="Mori T."/>
            <person name="Ruckert C."/>
            <person name="Uria A.R."/>
            <person name="Helf M.J."/>
            <person name="Takada K."/>
            <person name="Gernert C."/>
            <person name="Steffens U.A."/>
            <person name="Heycke N."/>
            <person name="Schmitt S."/>
            <person name="Rinke C."/>
            <person name="Helfrich E.J."/>
            <person name="Brachmann A.O."/>
            <person name="Gurgui C."/>
            <person name="Wakimoto T."/>
            <person name="Kracht M."/>
            <person name="Crusemann M."/>
            <person name="Hentschel U."/>
            <person name="Abe I."/>
            <person name="Matsunaga S."/>
            <person name="Kalinowski J."/>
            <person name="Takeyama H."/>
            <person name="Piel J."/>
        </authorList>
    </citation>
    <scope>NUCLEOTIDE SEQUENCE [LARGE SCALE GENOMIC DNA]</scope>
    <source>
        <strain evidence="9">TSY1</strain>
    </source>
</reference>
<keyword evidence="9" id="KW-1185">Reference proteome</keyword>
<dbReference type="PRINTS" id="PR00359">
    <property type="entry name" value="BP450"/>
</dbReference>
<dbReference type="Pfam" id="PF00067">
    <property type="entry name" value="p450"/>
    <property type="match status" value="1"/>
</dbReference>
<dbReference type="AlphaFoldDB" id="W4LEA8"/>
<dbReference type="InterPro" id="IPR001128">
    <property type="entry name" value="Cyt_P450"/>
</dbReference>
<dbReference type="GO" id="GO:0008395">
    <property type="term" value="F:steroid hydroxylase activity"/>
    <property type="evidence" value="ECO:0007669"/>
    <property type="project" value="TreeGrafter"/>
</dbReference>
<dbReference type="GO" id="GO:0005506">
    <property type="term" value="F:iron ion binding"/>
    <property type="evidence" value="ECO:0007669"/>
    <property type="project" value="InterPro"/>
</dbReference>
<evidence type="ECO:0000256" key="5">
    <source>
        <dbReference type="ARBA" id="ARBA00023004"/>
    </source>
</evidence>
<evidence type="ECO:0000256" key="6">
    <source>
        <dbReference type="ARBA" id="ARBA00023033"/>
    </source>
</evidence>
<dbReference type="GO" id="GO:0036199">
    <property type="term" value="F:cholest-4-en-3-one 26-monooxygenase activity"/>
    <property type="evidence" value="ECO:0007669"/>
    <property type="project" value="TreeGrafter"/>
</dbReference>
<dbReference type="InterPro" id="IPR036396">
    <property type="entry name" value="Cyt_P450_sf"/>
</dbReference>
<dbReference type="PANTHER" id="PTHR46696">
    <property type="entry name" value="P450, PUTATIVE (EUROFUNG)-RELATED"/>
    <property type="match status" value="1"/>
</dbReference>
<evidence type="ECO:0000256" key="2">
    <source>
        <dbReference type="ARBA" id="ARBA00022617"/>
    </source>
</evidence>
<keyword evidence="4 7" id="KW-0560">Oxidoreductase</keyword>
<accession>W4LEA8</accession>
<sequence>MKTDLFHNPQRFGDMQTWRQDVLALHRAGPIHRIEPEGFRPFWAVIGHPELLEVERDPKRYTNGPVPVLASDIALKTRTEQGGEIRTLIHMDAPDHLKYRRLTNDWFRPSSIRQMQPRIDELSQQAVTKFEQAGGELDFNIDIAIPYPLHIILSVMGLPEEDYPRMLQLTQQLFGASDPDLQREGTSPEETAAIIHDFNRYFSELTAQRRQCPSDDLASFIANGQIDGQTMPDLETLGYYIIIATAGHDTTAAAMSQGIECLAQNPDQLRQLQQQPELIPDAVEEIIRISSPVKHFMRKAQEDGEIGGQQIAQGDWLMISFAAANLDPRVFKNPLAFDFTRENLSRHVAFGSGVHFCLGAPLARMELCSLFSHLIPRLASLELAGEPTTSKSTFVSGHKSLPVRYQLT</sequence>
<dbReference type="PROSITE" id="PS00086">
    <property type="entry name" value="CYTOCHROME_P450"/>
    <property type="match status" value="1"/>
</dbReference>
<evidence type="ECO:0000256" key="3">
    <source>
        <dbReference type="ARBA" id="ARBA00022723"/>
    </source>
</evidence>
<keyword evidence="6 7" id="KW-0503">Monooxygenase</keyword>
<evidence type="ECO:0000256" key="7">
    <source>
        <dbReference type="RuleBase" id="RU000461"/>
    </source>
</evidence>
<keyword evidence="5 7" id="KW-0408">Iron</keyword>
<comment type="caution">
    <text evidence="8">The sequence shown here is derived from an EMBL/GenBank/DDBJ whole genome shotgun (WGS) entry which is preliminary data.</text>
</comment>
<protein>
    <recommendedName>
        <fullName evidence="10">Cytochrome P450</fullName>
    </recommendedName>
</protein>
<evidence type="ECO:0000256" key="1">
    <source>
        <dbReference type="ARBA" id="ARBA00010617"/>
    </source>
</evidence>
<dbReference type="FunFam" id="1.10.630.10:FF:000018">
    <property type="entry name" value="Cytochrome P450 monooxygenase"/>
    <property type="match status" value="1"/>
</dbReference>
<dbReference type="EMBL" id="AZHW01000790">
    <property type="protein sequence ID" value="ETW96428.1"/>
    <property type="molecule type" value="Genomic_DNA"/>
</dbReference>
<gene>
    <name evidence="8" type="ORF">ETSY1_26705</name>
</gene>
<organism evidence="8 9">
    <name type="scientific">Entotheonella factor</name>
    <dbReference type="NCBI Taxonomy" id="1429438"/>
    <lineage>
        <taxon>Bacteria</taxon>
        <taxon>Pseudomonadati</taxon>
        <taxon>Nitrospinota/Tectimicrobiota group</taxon>
        <taxon>Candidatus Tectimicrobiota</taxon>
        <taxon>Candidatus Entotheonellia</taxon>
        <taxon>Candidatus Entotheonellales</taxon>
        <taxon>Candidatus Entotheonellaceae</taxon>
        <taxon>Candidatus Entotheonella</taxon>
    </lineage>
</organism>
<evidence type="ECO:0000313" key="8">
    <source>
        <dbReference type="EMBL" id="ETW96428.1"/>
    </source>
</evidence>
<dbReference type="HOGENOM" id="CLU_033716_0_0_7"/>
<dbReference type="InterPro" id="IPR002397">
    <property type="entry name" value="Cyt_P450_B"/>
</dbReference>
<dbReference type="Gene3D" id="1.10.630.10">
    <property type="entry name" value="Cytochrome P450"/>
    <property type="match status" value="1"/>
</dbReference>
<dbReference type="PATRIC" id="fig|1429438.4.peg.5098"/>